<gene>
    <name evidence="4" type="ORF">LEMA_P098060.1</name>
</gene>
<dbReference type="InterPro" id="IPR016039">
    <property type="entry name" value="Thiolase-like"/>
</dbReference>
<reference evidence="5" key="1">
    <citation type="journal article" date="2011" name="Nat. Commun.">
        <title>Effector diversification within compartments of the Leptosphaeria maculans genome affected by Repeat-Induced Point mutations.</title>
        <authorList>
            <person name="Rouxel T."/>
            <person name="Grandaubert J."/>
            <person name="Hane J.K."/>
            <person name="Hoede C."/>
            <person name="van de Wouw A.P."/>
            <person name="Couloux A."/>
            <person name="Dominguez V."/>
            <person name="Anthouard V."/>
            <person name="Bally P."/>
            <person name="Bourras S."/>
            <person name="Cozijnsen A.J."/>
            <person name="Ciuffetti L.M."/>
            <person name="Degrave A."/>
            <person name="Dilmaghani A."/>
            <person name="Duret L."/>
            <person name="Fudal I."/>
            <person name="Goodwin S.B."/>
            <person name="Gout L."/>
            <person name="Glaser N."/>
            <person name="Linglin J."/>
            <person name="Kema G.H.J."/>
            <person name="Lapalu N."/>
            <person name="Lawrence C.B."/>
            <person name="May K."/>
            <person name="Meyer M."/>
            <person name="Ollivier B."/>
            <person name="Poulain J."/>
            <person name="Schoch C.L."/>
            <person name="Simon A."/>
            <person name="Spatafora J.W."/>
            <person name="Stachowiak A."/>
            <person name="Turgeon B.G."/>
            <person name="Tyler B.M."/>
            <person name="Vincent D."/>
            <person name="Weissenbach J."/>
            <person name="Amselem J."/>
            <person name="Quesneville H."/>
            <person name="Oliver R.P."/>
            <person name="Wincker P."/>
            <person name="Balesdent M.-H."/>
            <person name="Howlett B.J."/>
        </authorList>
    </citation>
    <scope>NUCLEOTIDE SEQUENCE [LARGE SCALE GENOMIC DNA]</scope>
    <source>
        <strain evidence="5">JN3 / isolate v23.1.3 / race Av1-4-5-6-7-8</strain>
    </source>
</reference>
<dbReference type="GO" id="GO:0004312">
    <property type="term" value="F:fatty acid synthase activity"/>
    <property type="evidence" value="ECO:0007669"/>
    <property type="project" value="TreeGrafter"/>
</dbReference>
<evidence type="ECO:0000259" key="3">
    <source>
        <dbReference type="PROSITE" id="PS52004"/>
    </source>
</evidence>
<sequence length="209" mass="23148">MAGYDPIAVIGLSCCLPEDAASPEKFWELLVPYQNGVRDGIPMHSTIVEKTNSINFQQRCPFLTEDVMSFDATFSNTSQAEATAMDLQERFALELAYEAFESAWLPIEAVSGTKTGCFMGSSTSDYRDTIDRDPDSNLRYTLTGVITEMIANPTSWYYKLKGPSMVIQTVCGVNLMLNPDISIYLNNMTMSTKEGHCKSFDASGDGYSR</sequence>
<dbReference type="SMART" id="SM00825">
    <property type="entry name" value="PKS_KS"/>
    <property type="match status" value="1"/>
</dbReference>
<dbReference type="PANTHER" id="PTHR43775">
    <property type="entry name" value="FATTY ACID SYNTHASE"/>
    <property type="match status" value="1"/>
</dbReference>
<organism evidence="5">
    <name type="scientific">Leptosphaeria maculans (strain JN3 / isolate v23.1.3 / race Av1-4-5-6-7-8)</name>
    <name type="common">Blackleg fungus</name>
    <name type="synonym">Phoma lingam</name>
    <dbReference type="NCBI Taxonomy" id="985895"/>
    <lineage>
        <taxon>Eukaryota</taxon>
        <taxon>Fungi</taxon>
        <taxon>Dikarya</taxon>
        <taxon>Ascomycota</taxon>
        <taxon>Pezizomycotina</taxon>
        <taxon>Dothideomycetes</taxon>
        <taxon>Pleosporomycetidae</taxon>
        <taxon>Pleosporales</taxon>
        <taxon>Pleosporineae</taxon>
        <taxon>Leptosphaeriaceae</taxon>
        <taxon>Plenodomus</taxon>
        <taxon>Plenodomus lingam/Leptosphaeria maculans species complex</taxon>
    </lineage>
</organism>
<keyword evidence="5" id="KW-1185">Reference proteome</keyword>
<dbReference type="Proteomes" id="UP000002668">
    <property type="component" value="Genome"/>
</dbReference>
<protein>
    <recommendedName>
        <fullName evidence="3">Ketosynthase family 3 (KS3) domain-containing protein</fullName>
    </recommendedName>
</protein>
<evidence type="ECO:0000313" key="5">
    <source>
        <dbReference type="Proteomes" id="UP000002668"/>
    </source>
</evidence>
<dbReference type="STRING" id="985895.E5A452"/>
<evidence type="ECO:0000256" key="1">
    <source>
        <dbReference type="ARBA" id="ARBA00022450"/>
    </source>
</evidence>
<feature type="domain" description="Ketosynthase family 3 (KS3)" evidence="3">
    <location>
        <begin position="4"/>
        <end position="209"/>
    </location>
</feature>
<dbReference type="CDD" id="cd00833">
    <property type="entry name" value="PKS"/>
    <property type="match status" value="1"/>
</dbReference>
<dbReference type="InterPro" id="IPR050091">
    <property type="entry name" value="PKS_NRPS_Biosynth_Enz"/>
</dbReference>
<dbReference type="OrthoDB" id="3786578at2759"/>
<dbReference type="Pfam" id="PF00109">
    <property type="entry name" value="ketoacyl-synt"/>
    <property type="match status" value="1"/>
</dbReference>
<dbReference type="eggNOG" id="KOG1202">
    <property type="taxonomic scope" value="Eukaryota"/>
</dbReference>
<evidence type="ECO:0000256" key="2">
    <source>
        <dbReference type="ARBA" id="ARBA00022553"/>
    </source>
</evidence>
<dbReference type="VEuPathDB" id="FungiDB:LEMA_P098060.1"/>
<dbReference type="EMBL" id="FP929133">
    <property type="protein sequence ID" value="CBX98397.1"/>
    <property type="molecule type" value="Genomic_DNA"/>
</dbReference>
<dbReference type="InterPro" id="IPR020841">
    <property type="entry name" value="PKS_Beta-ketoAc_synthase_dom"/>
</dbReference>
<dbReference type="GO" id="GO:0006633">
    <property type="term" value="P:fatty acid biosynthetic process"/>
    <property type="evidence" value="ECO:0007669"/>
    <property type="project" value="TreeGrafter"/>
</dbReference>
<name>E5A452_LEPMJ</name>
<keyword evidence="2" id="KW-0597">Phosphoprotein</keyword>
<dbReference type="AlphaFoldDB" id="E5A452"/>
<dbReference type="PROSITE" id="PS52004">
    <property type="entry name" value="KS3_2"/>
    <property type="match status" value="1"/>
</dbReference>
<dbReference type="PANTHER" id="PTHR43775:SF37">
    <property type="entry name" value="SI:DKEY-61P9.11"/>
    <property type="match status" value="1"/>
</dbReference>
<proteinExistence type="predicted"/>
<dbReference type="InParanoid" id="E5A452"/>
<dbReference type="SUPFAM" id="SSF53901">
    <property type="entry name" value="Thiolase-like"/>
    <property type="match status" value="1"/>
</dbReference>
<dbReference type="HOGENOM" id="CLU_000022_16_2_1"/>
<accession>E5A452</accession>
<dbReference type="Gene3D" id="3.40.47.10">
    <property type="match status" value="2"/>
</dbReference>
<evidence type="ECO:0000313" key="4">
    <source>
        <dbReference type="EMBL" id="CBX98397.1"/>
    </source>
</evidence>
<keyword evidence="1" id="KW-0596">Phosphopantetheine</keyword>
<dbReference type="InterPro" id="IPR014030">
    <property type="entry name" value="Ketoacyl_synth_N"/>
</dbReference>